<proteinExistence type="predicted"/>
<dbReference type="GO" id="GO:0000166">
    <property type="term" value="F:nucleotide binding"/>
    <property type="evidence" value="ECO:0007669"/>
    <property type="project" value="InterPro"/>
</dbReference>
<feature type="domain" description="Gfo/Idh/MocA-like oxidoreductase N-terminal" evidence="1">
    <location>
        <begin position="5"/>
        <end position="84"/>
    </location>
</feature>
<organism evidence="2 3">
    <name type="scientific">Lynx pardinus</name>
    <name type="common">Iberian lynx</name>
    <name type="synonym">Felis pardina</name>
    <dbReference type="NCBI Taxonomy" id="191816"/>
    <lineage>
        <taxon>Eukaryota</taxon>
        <taxon>Metazoa</taxon>
        <taxon>Chordata</taxon>
        <taxon>Craniata</taxon>
        <taxon>Vertebrata</taxon>
        <taxon>Euteleostomi</taxon>
        <taxon>Mammalia</taxon>
        <taxon>Eutheria</taxon>
        <taxon>Laurasiatheria</taxon>
        <taxon>Carnivora</taxon>
        <taxon>Feliformia</taxon>
        <taxon>Felidae</taxon>
        <taxon>Felinae</taxon>
        <taxon>Lynx</taxon>
    </lineage>
</organism>
<dbReference type="InterPro" id="IPR036291">
    <property type="entry name" value="NAD(P)-bd_dom_sf"/>
</dbReference>
<dbReference type="PANTHER" id="PTHR43818">
    <property type="entry name" value="BCDNA.GH03377"/>
    <property type="match status" value="1"/>
</dbReference>
<accession>A0A485NC26</accession>
<dbReference type="Proteomes" id="UP000386466">
    <property type="component" value="Unassembled WGS sequence"/>
</dbReference>
<dbReference type="InterPro" id="IPR000683">
    <property type="entry name" value="Gfo/Idh/MocA-like_OxRdtase_N"/>
</dbReference>
<reference evidence="2 3" key="1">
    <citation type="submission" date="2019-01" db="EMBL/GenBank/DDBJ databases">
        <authorList>
            <person name="Alioto T."/>
            <person name="Alioto T."/>
        </authorList>
    </citation>
    <scope>NUCLEOTIDE SEQUENCE [LARGE SCALE GENOMIC DNA]</scope>
</reference>
<keyword evidence="3" id="KW-1185">Reference proteome</keyword>
<protein>
    <submittedName>
        <fullName evidence="2">Glucose-fructose oxidoreductase</fullName>
    </submittedName>
</protein>
<dbReference type="InterPro" id="IPR050463">
    <property type="entry name" value="Gfo/Idh/MocA_oxidrdct_glycsds"/>
</dbReference>
<dbReference type="Pfam" id="PF01408">
    <property type="entry name" value="GFO_IDH_MocA"/>
    <property type="match status" value="1"/>
</dbReference>
<evidence type="ECO:0000313" key="2">
    <source>
        <dbReference type="EMBL" id="VFV30870.1"/>
    </source>
</evidence>
<dbReference type="SUPFAM" id="SSF51735">
    <property type="entry name" value="NAD(P)-binding Rossmann-fold domains"/>
    <property type="match status" value="1"/>
</dbReference>
<dbReference type="EMBL" id="CAAGRJ010014864">
    <property type="protein sequence ID" value="VFV30870.1"/>
    <property type="molecule type" value="Genomic_DNA"/>
</dbReference>
<name>A0A485NC26_LYNPA</name>
<gene>
    <name evidence="2" type="ORF">LYPA_23C004867</name>
</gene>
<dbReference type="Gene3D" id="3.40.50.720">
    <property type="entry name" value="NAD(P)-binding Rossmann-like Domain"/>
    <property type="match status" value="1"/>
</dbReference>
<sequence>MLPGVGVFGTSLTARVIIPLLKDEGFAVKALWGRTQEEAEELAKEMSVPFYTSRIDEVLLHQDVDLVCINLPPPLTRQIAVKTLGERPPPPSPAAFLPSLPAALLLSPPLRPRGLRGICPLRFSPPFWHHLDAPSHVCGAEAGGGVRSRDVDRADRMPRTGHGLLGGRGNSVPSCACSAPSVCVGARLGEASARPGTPETRAPHVCLVFLRAGDYLIRSSWDVLPGQFVSFCYVMPILQMRQLKSRDPSGIAQGNTAGDLNTTILPPWSPFFPLPSPNLASLPQFLFSDRSSSGETVELSFIPVYPTRGISSLLYLFLFRYHCFLQRRNWLRTWASELGSSLPLLATASIVHAAARISLKNFTLGSRTPWGVMSMAEMTLYC</sequence>
<dbReference type="PANTHER" id="PTHR43818:SF2">
    <property type="entry name" value="GLUCOSE-FRUCTOSE OXIDOREDUCTASE DOMAIN-CONTAINING PROTEIN 1"/>
    <property type="match status" value="1"/>
</dbReference>
<evidence type="ECO:0000259" key="1">
    <source>
        <dbReference type="Pfam" id="PF01408"/>
    </source>
</evidence>
<evidence type="ECO:0000313" key="3">
    <source>
        <dbReference type="Proteomes" id="UP000386466"/>
    </source>
</evidence>
<dbReference type="AlphaFoldDB" id="A0A485NC26"/>